<evidence type="ECO:0000313" key="1">
    <source>
        <dbReference type="EMBL" id="KAK2707780.1"/>
    </source>
</evidence>
<dbReference type="AlphaFoldDB" id="A0AA88HEV7"/>
<proteinExistence type="predicted"/>
<evidence type="ECO:0000313" key="2">
    <source>
        <dbReference type="Proteomes" id="UP001187531"/>
    </source>
</evidence>
<organism evidence="1 2">
    <name type="scientific">Artemia franciscana</name>
    <name type="common">Brine shrimp</name>
    <name type="synonym">Artemia sanfranciscana</name>
    <dbReference type="NCBI Taxonomy" id="6661"/>
    <lineage>
        <taxon>Eukaryota</taxon>
        <taxon>Metazoa</taxon>
        <taxon>Ecdysozoa</taxon>
        <taxon>Arthropoda</taxon>
        <taxon>Crustacea</taxon>
        <taxon>Branchiopoda</taxon>
        <taxon>Anostraca</taxon>
        <taxon>Artemiidae</taxon>
        <taxon>Artemia</taxon>
    </lineage>
</organism>
<dbReference type="EMBL" id="JAVRJZ010000019">
    <property type="protein sequence ID" value="KAK2707780.1"/>
    <property type="molecule type" value="Genomic_DNA"/>
</dbReference>
<gene>
    <name evidence="1" type="ORF">QYM36_015472</name>
</gene>
<comment type="caution">
    <text evidence="1">The sequence shown here is derived from an EMBL/GenBank/DDBJ whole genome shotgun (WGS) entry which is preliminary data.</text>
</comment>
<dbReference type="Proteomes" id="UP001187531">
    <property type="component" value="Unassembled WGS sequence"/>
</dbReference>
<dbReference type="SUPFAM" id="SSF50978">
    <property type="entry name" value="WD40 repeat-like"/>
    <property type="match status" value="1"/>
</dbReference>
<keyword evidence="2" id="KW-1185">Reference proteome</keyword>
<accession>A0AA88HEV7</accession>
<name>A0AA88HEV7_ARTSF</name>
<reference evidence="1" key="1">
    <citation type="submission" date="2023-07" db="EMBL/GenBank/DDBJ databases">
        <title>Chromosome-level genome assembly of Artemia franciscana.</title>
        <authorList>
            <person name="Jo E."/>
        </authorList>
    </citation>
    <scope>NUCLEOTIDE SEQUENCE</scope>
    <source>
        <tissue evidence="1">Whole body</tissue>
    </source>
</reference>
<protein>
    <submittedName>
        <fullName evidence="1">Uncharacterized protein</fullName>
    </submittedName>
</protein>
<sequence length="468" mass="53599">MCSIEFSPFLPLLDPEKLEDQTEGFAAELSHAKTDEHFDYTVKFAIEQQVKGGQHFIEEVVEDMKLNETPGFLKPSLYFSEMKFYCDWMNIGYGGSFAGDGRTLTYFISGPDLCSVSSYNSKMKNYKTVFPSAVKEGPIEQILCSKEYLVVKSAFEINVYNLNKNESIHHFQHEKPIQRVAIAHNLLNIAFVDSEGINIFFEGTLRKAIPVMSIYDIVFVGDFTYRYSAGFKVFEVDALNCKDTVFDTAILQKPSSVCAIRESVKNEEILYYFTQNDVYCVRKKARQNFISSFQHFGSHSPTYFSIAAGEDFELILFSSAVGRVQVIVCQIGEKTVNFVRHFSLDTIAQTLKNCKLEGGLHPKFSASNRLTSPIVGIFTLIHRNKIRILIQNVFGDLFCSRNKNLQKQDVLTKYKNWLEKFEEQSHPIVTGIVELPDKMLRQKEETCLFDFDSDDEYWNIDATFTLET</sequence>
<dbReference type="InterPro" id="IPR036322">
    <property type="entry name" value="WD40_repeat_dom_sf"/>
</dbReference>